<gene>
    <name evidence="1" type="ORF">BaRGS_00034547</name>
</gene>
<dbReference type="EMBL" id="JACVVK020000444">
    <property type="protein sequence ID" value="KAK7474198.1"/>
    <property type="molecule type" value="Genomic_DNA"/>
</dbReference>
<reference evidence="1 2" key="1">
    <citation type="journal article" date="2023" name="Sci. Data">
        <title>Genome assembly of the Korean intertidal mud-creeper Batillaria attramentaria.</title>
        <authorList>
            <person name="Patra A.K."/>
            <person name="Ho P.T."/>
            <person name="Jun S."/>
            <person name="Lee S.J."/>
            <person name="Kim Y."/>
            <person name="Won Y.J."/>
        </authorList>
    </citation>
    <scope>NUCLEOTIDE SEQUENCE [LARGE SCALE GENOMIC DNA]</scope>
    <source>
        <strain evidence="1">Wonlab-2016</strain>
    </source>
</reference>
<keyword evidence="2" id="KW-1185">Reference proteome</keyword>
<dbReference type="AlphaFoldDB" id="A0ABD0JHM3"/>
<organism evidence="1 2">
    <name type="scientific">Batillaria attramentaria</name>
    <dbReference type="NCBI Taxonomy" id="370345"/>
    <lineage>
        <taxon>Eukaryota</taxon>
        <taxon>Metazoa</taxon>
        <taxon>Spiralia</taxon>
        <taxon>Lophotrochozoa</taxon>
        <taxon>Mollusca</taxon>
        <taxon>Gastropoda</taxon>
        <taxon>Caenogastropoda</taxon>
        <taxon>Sorbeoconcha</taxon>
        <taxon>Cerithioidea</taxon>
        <taxon>Batillariidae</taxon>
        <taxon>Batillaria</taxon>
    </lineage>
</organism>
<protein>
    <submittedName>
        <fullName evidence="1">Uncharacterized protein</fullName>
    </submittedName>
</protein>
<comment type="caution">
    <text evidence="1">The sequence shown here is derived from an EMBL/GenBank/DDBJ whole genome shotgun (WGS) entry which is preliminary data.</text>
</comment>
<name>A0ABD0JHM3_9CAEN</name>
<sequence length="95" mass="10693">MPSQVPPNSLCATLESHLRKPEFEVLALLHLNSRNEHRLTQEWIKRAPSSRWLLRFGPEYLISSLPPKGSAGVTIKEEPGRKEALGVRVAWVAGR</sequence>
<proteinExistence type="predicted"/>
<accession>A0ABD0JHM3</accession>
<evidence type="ECO:0000313" key="1">
    <source>
        <dbReference type="EMBL" id="KAK7474198.1"/>
    </source>
</evidence>
<dbReference type="Proteomes" id="UP001519460">
    <property type="component" value="Unassembled WGS sequence"/>
</dbReference>
<evidence type="ECO:0000313" key="2">
    <source>
        <dbReference type="Proteomes" id="UP001519460"/>
    </source>
</evidence>